<reference evidence="4 5" key="1">
    <citation type="submission" date="2016-10" db="EMBL/GenBank/DDBJ databases">
        <authorList>
            <person name="de Groot N.N."/>
        </authorList>
    </citation>
    <scope>NUCLEOTIDE SEQUENCE [LARGE SCALE GENOMIC DNA]</scope>
    <source>
        <strain evidence="4 5">D31d</strain>
    </source>
</reference>
<evidence type="ECO:0000256" key="1">
    <source>
        <dbReference type="SAM" id="MobiDB-lite"/>
    </source>
</evidence>
<evidence type="ECO:0000313" key="5">
    <source>
        <dbReference type="Proteomes" id="UP000182257"/>
    </source>
</evidence>
<dbReference type="InterPro" id="IPR053145">
    <property type="entry name" value="AB_hydrolase_Est10"/>
</dbReference>
<dbReference type="AlphaFoldDB" id="A0A1H4EUF1"/>
<dbReference type="GO" id="GO:0052689">
    <property type="term" value="F:carboxylic ester hydrolase activity"/>
    <property type="evidence" value="ECO:0007669"/>
    <property type="project" value="TreeGrafter"/>
</dbReference>
<dbReference type="Pfam" id="PF12146">
    <property type="entry name" value="Hydrolase_4"/>
    <property type="match status" value="1"/>
</dbReference>
<accession>A0A1H4EUF1</accession>
<sequence length="399" mass="43280">MKKLFLTITLACIGISATAQEIRRSWTGELNVMGQKLPIVLNLVDGKCTLDSPAQGATGIPATVDLLTKDSIKVSIKSLGATYVACYVDGQLQGSFTQHGMKLPLNMKETSPDGPNRPQTPKGPFPYSTEEVTFTNAKAGATLAGTLTVPKGGTKCVMIMVTGSGPENRDEEVYAHKPFAVIADRLARAGIATLRYDDRATGQSVGGNMKNATSADLAEDAAAGIEWLRMQKRFKKVGLLGHSEGGLIAFMLGAQRKADFIVSLAGPAVKGDSILLYQTRNSGSPLAKGITMEYLRNMMKGNKWVEWFMDYDPTQNINNTKCPVLALNGTKDCQVPAAQNIPVLRRLLPKNKKTVIKECEGLNHLFQHCDTGRPDEYYNIEETIAEEVLADIVGWVKTL</sequence>
<dbReference type="InterPro" id="IPR029058">
    <property type="entry name" value="AB_hydrolase_fold"/>
</dbReference>
<dbReference type="Gene3D" id="3.40.50.1820">
    <property type="entry name" value="alpha/beta hydrolase"/>
    <property type="match status" value="1"/>
</dbReference>
<dbReference type="RefSeq" id="WP_074762160.1">
    <property type="nucleotide sequence ID" value="NZ_FNRF01000006.1"/>
</dbReference>
<dbReference type="PANTHER" id="PTHR43265:SF1">
    <property type="entry name" value="ESTERASE ESTD"/>
    <property type="match status" value="1"/>
</dbReference>
<evidence type="ECO:0000259" key="3">
    <source>
        <dbReference type="Pfam" id="PF12146"/>
    </source>
</evidence>
<feature type="region of interest" description="Disordered" evidence="1">
    <location>
        <begin position="106"/>
        <end position="126"/>
    </location>
</feature>
<evidence type="ECO:0000313" key="4">
    <source>
        <dbReference type="EMBL" id="SEA88220.1"/>
    </source>
</evidence>
<organism evidence="4 5">
    <name type="scientific">Xylanibacter ruminicola</name>
    <name type="common">Prevotella ruminicola</name>
    <dbReference type="NCBI Taxonomy" id="839"/>
    <lineage>
        <taxon>Bacteria</taxon>
        <taxon>Pseudomonadati</taxon>
        <taxon>Bacteroidota</taxon>
        <taxon>Bacteroidia</taxon>
        <taxon>Bacteroidales</taxon>
        <taxon>Prevotellaceae</taxon>
        <taxon>Xylanibacter</taxon>
    </lineage>
</organism>
<feature type="chain" id="PRO_5010303675" description="Serine aminopeptidase S33 domain-containing protein" evidence="2">
    <location>
        <begin position="20"/>
        <end position="399"/>
    </location>
</feature>
<feature type="domain" description="Serine aminopeptidase S33" evidence="3">
    <location>
        <begin position="180"/>
        <end position="273"/>
    </location>
</feature>
<dbReference type="EMBL" id="FNRF01000006">
    <property type="protein sequence ID" value="SEA88220.1"/>
    <property type="molecule type" value="Genomic_DNA"/>
</dbReference>
<dbReference type="InterPro" id="IPR022742">
    <property type="entry name" value="Hydrolase_4"/>
</dbReference>
<feature type="signal peptide" evidence="2">
    <location>
        <begin position="1"/>
        <end position="19"/>
    </location>
</feature>
<dbReference type="PANTHER" id="PTHR43265">
    <property type="entry name" value="ESTERASE ESTD"/>
    <property type="match status" value="1"/>
</dbReference>
<dbReference type="Proteomes" id="UP000182257">
    <property type="component" value="Unassembled WGS sequence"/>
</dbReference>
<protein>
    <recommendedName>
        <fullName evidence="3">Serine aminopeptidase S33 domain-containing protein</fullName>
    </recommendedName>
</protein>
<gene>
    <name evidence="4" type="ORF">SAMN05216462_2947</name>
</gene>
<dbReference type="OrthoDB" id="9809549at2"/>
<name>A0A1H4EUF1_XYLRU</name>
<evidence type="ECO:0000256" key="2">
    <source>
        <dbReference type="SAM" id="SignalP"/>
    </source>
</evidence>
<dbReference type="SUPFAM" id="SSF53474">
    <property type="entry name" value="alpha/beta-Hydrolases"/>
    <property type="match status" value="1"/>
</dbReference>
<proteinExistence type="predicted"/>
<keyword evidence="2" id="KW-0732">Signal</keyword>